<evidence type="ECO:0000256" key="1">
    <source>
        <dbReference type="ARBA" id="ARBA00007025"/>
    </source>
</evidence>
<keyword evidence="2" id="KW-0479">Metal-binding</keyword>
<dbReference type="EMBL" id="ML119718">
    <property type="protein sequence ID" value="RPA77917.1"/>
    <property type="molecule type" value="Genomic_DNA"/>
</dbReference>
<reference evidence="15 16" key="1">
    <citation type="journal article" date="2018" name="Nat. Ecol. Evol.">
        <title>Pezizomycetes genomes reveal the molecular basis of ectomycorrhizal truffle lifestyle.</title>
        <authorList>
            <person name="Murat C."/>
            <person name="Payen T."/>
            <person name="Noel B."/>
            <person name="Kuo A."/>
            <person name="Morin E."/>
            <person name="Chen J."/>
            <person name="Kohler A."/>
            <person name="Krizsan K."/>
            <person name="Balestrini R."/>
            <person name="Da Silva C."/>
            <person name="Montanini B."/>
            <person name="Hainaut M."/>
            <person name="Levati E."/>
            <person name="Barry K.W."/>
            <person name="Belfiori B."/>
            <person name="Cichocki N."/>
            <person name="Clum A."/>
            <person name="Dockter R.B."/>
            <person name="Fauchery L."/>
            <person name="Guy J."/>
            <person name="Iotti M."/>
            <person name="Le Tacon F."/>
            <person name="Lindquist E.A."/>
            <person name="Lipzen A."/>
            <person name="Malagnac F."/>
            <person name="Mello A."/>
            <person name="Molinier V."/>
            <person name="Miyauchi S."/>
            <person name="Poulain J."/>
            <person name="Riccioni C."/>
            <person name="Rubini A."/>
            <person name="Sitrit Y."/>
            <person name="Splivallo R."/>
            <person name="Traeger S."/>
            <person name="Wang M."/>
            <person name="Zifcakova L."/>
            <person name="Wipf D."/>
            <person name="Zambonelli A."/>
            <person name="Paolocci F."/>
            <person name="Nowrousian M."/>
            <person name="Ottonello S."/>
            <person name="Baldrian P."/>
            <person name="Spatafora J.W."/>
            <person name="Henrissat B."/>
            <person name="Nagy L.G."/>
            <person name="Aury J.M."/>
            <person name="Wincker P."/>
            <person name="Grigoriev I.V."/>
            <person name="Bonfante P."/>
            <person name="Martin F.M."/>
        </authorList>
    </citation>
    <scope>NUCLEOTIDE SEQUENCE [LARGE SCALE GENOMIC DNA]</scope>
    <source>
        <strain evidence="15 16">RN42</strain>
    </source>
</reference>
<dbReference type="CDD" id="cd18008">
    <property type="entry name" value="DEXDc_SHPRH-like"/>
    <property type="match status" value="1"/>
</dbReference>
<feature type="domain" description="RING-type" evidence="12">
    <location>
        <begin position="371"/>
        <end position="416"/>
    </location>
</feature>
<dbReference type="InterPro" id="IPR014001">
    <property type="entry name" value="Helicase_ATP-bd"/>
</dbReference>
<evidence type="ECO:0000259" key="14">
    <source>
        <dbReference type="PROSITE" id="PS51194"/>
    </source>
</evidence>
<evidence type="ECO:0000256" key="10">
    <source>
        <dbReference type="SAM" id="Coils"/>
    </source>
</evidence>
<dbReference type="PROSITE" id="PS51192">
    <property type="entry name" value="HELICASE_ATP_BIND_1"/>
    <property type="match status" value="1"/>
</dbReference>
<keyword evidence="6" id="KW-0347">Helicase</keyword>
<feature type="domain" description="Helicase ATP-binding" evidence="13">
    <location>
        <begin position="1"/>
        <end position="144"/>
    </location>
</feature>
<dbReference type="SMART" id="SM00490">
    <property type="entry name" value="HELICc"/>
    <property type="match status" value="1"/>
</dbReference>
<feature type="coiled-coil region" evidence="10">
    <location>
        <begin position="209"/>
        <end position="236"/>
    </location>
</feature>
<dbReference type="Proteomes" id="UP000275078">
    <property type="component" value="Unassembled WGS sequence"/>
</dbReference>
<dbReference type="InterPro" id="IPR050628">
    <property type="entry name" value="SNF2_RAD54_helicase_TF"/>
</dbReference>
<evidence type="ECO:0000259" key="13">
    <source>
        <dbReference type="PROSITE" id="PS51192"/>
    </source>
</evidence>
<dbReference type="GO" id="GO:0006281">
    <property type="term" value="P:DNA repair"/>
    <property type="evidence" value="ECO:0007669"/>
    <property type="project" value="TreeGrafter"/>
</dbReference>
<dbReference type="InterPro" id="IPR001841">
    <property type="entry name" value="Znf_RING"/>
</dbReference>
<dbReference type="GO" id="GO:0004386">
    <property type="term" value="F:helicase activity"/>
    <property type="evidence" value="ECO:0007669"/>
    <property type="project" value="UniProtKB-KW"/>
</dbReference>
<dbReference type="CDD" id="cd18793">
    <property type="entry name" value="SF2_C_SNF"/>
    <property type="match status" value="1"/>
</dbReference>
<dbReference type="PANTHER" id="PTHR45626:SF17">
    <property type="entry name" value="HELICASE-LIKE TRANSCRIPTION FACTOR"/>
    <property type="match status" value="1"/>
</dbReference>
<evidence type="ECO:0000256" key="3">
    <source>
        <dbReference type="ARBA" id="ARBA00022741"/>
    </source>
</evidence>
<evidence type="ECO:0000256" key="5">
    <source>
        <dbReference type="ARBA" id="ARBA00022801"/>
    </source>
</evidence>
<feature type="domain" description="Helicase C-terminal" evidence="14">
    <location>
        <begin position="479"/>
        <end position="636"/>
    </location>
</feature>
<dbReference type="STRING" id="1160509.A0A3N4HXM5"/>
<proteinExistence type="inferred from homology"/>
<dbReference type="Pfam" id="PF00176">
    <property type="entry name" value="SNF2-rel_dom"/>
    <property type="match status" value="1"/>
</dbReference>
<gene>
    <name evidence="15" type="ORF">BJ508DRAFT_416759</name>
</gene>
<dbReference type="InterPro" id="IPR027417">
    <property type="entry name" value="P-loop_NTPase"/>
</dbReference>
<comment type="similarity">
    <text evidence="1">Belongs to the SNF2/RAD54 helicase family.</text>
</comment>
<dbReference type="Gene3D" id="3.40.50.300">
    <property type="entry name" value="P-loop containing nucleotide triphosphate hydrolases"/>
    <property type="match status" value="1"/>
</dbReference>
<dbReference type="PROSITE" id="PS50089">
    <property type="entry name" value="ZF_RING_2"/>
    <property type="match status" value="1"/>
</dbReference>
<name>A0A3N4HXM5_ASCIM</name>
<sequence length="672" mass="77412">MAGAPHTTLIVCPLALLHQWKSEIEKHTEPGKLRKRDIVITTYQMVAQSYPNPNKVEPPKELPSSEREGYIAREFARARGNLHSVDYFRVIFDESHRIRNPETHTSCASMALALRARHRWCLTGTPIFNKLKDLYPAFNIIKMPGLGASAERFYYFLSRSSNQQKAMRLVLQYAMVRRSKIDSFLGKPLVELPPKVIRDILISFDPDTRALYDEIADKAREKLNKLSKESNSKSKKSALKTKKSIEFLWLMLLRLRQLCLHPYLLGDALEKWRDGQFTHCIGACDNYYSTEYGSQALEDSRKAELQPSSRIWKNKTRPVKEHVRRMRVNVRDEHIRRLQDIIHKEPAMQWGPKKDEEGMDVEAEEKALQNCPYCHKELELPVVLTACQHAFCEPCIKEAIQIATETNQIYPCDICRESVKEGDLVLLKDTRSIEVKKKKKNSDTRSIEKVSPSKEPDDPREIQKRLAKEFNENISDRFFLTPKLKAIKTQLVKWKTSRPGEKVVIFSNFNKSLDIIEKMVDEEGWSTARYDGGKTIVDRESALQKFATEPDCWIMLISIKAGGEGLNLTHASLVLTVDPWWNAAVEKQAFDRVHRIGQKKEVEVVRIIVEKSVEIRILEIQTRKLDISAEALGEGKYRDPKAQMAGMSQRQLMSLFGAVYTDSEGRLMVRRD</sequence>
<evidence type="ECO:0000256" key="7">
    <source>
        <dbReference type="ARBA" id="ARBA00022833"/>
    </source>
</evidence>
<evidence type="ECO:0000313" key="16">
    <source>
        <dbReference type="Proteomes" id="UP000275078"/>
    </source>
</evidence>
<dbReference type="OrthoDB" id="1699231at2759"/>
<evidence type="ECO:0000259" key="12">
    <source>
        <dbReference type="PROSITE" id="PS50089"/>
    </source>
</evidence>
<keyword evidence="4 9" id="KW-0863">Zinc-finger</keyword>
<dbReference type="InterPro" id="IPR049730">
    <property type="entry name" value="SNF2/RAD54-like_C"/>
</dbReference>
<keyword evidence="5 15" id="KW-0378">Hydrolase</keyword>
<dbReference type="Gene3D" id="3.40.50.10810">
    <property type="entry name" value="Tandem AAA-ATPase domain"/>
    <property type="match status" value="1"/>
</dbReference>
<accession>A0A3N4HXM5</accession>
<evidence type="ECO:0000256" key="8">
    <source>
        <dbReference type="ARBA" id="ARBA00022840"/>
    </source>
</evidence>
<dbReference type="GO" id="GO:0008270">
    <property type="term" value="F:zinc ion binding"/>
    <property type="evidence" value="ECO:0007669"/>
    <property type="project" value="UniProtKB-KW"/>
</dbReference>
<dbReference type="GO" id="GO:0005524">
    <property type="term" value="F:ATP binding"/>
    <property type="evidence" value="ECO:0007669"/>
    <property type="project" value="UniProtKB-KW"/>
</dbReference>
<dbReference type="Pfam" id="PF00271">
    <property type="entry name" value="Helicase_C"/>
    <property type="match status" value="1"/>
</dbReference>
<evidence type="ECO:0000256" key="11">
    <source>
        <dbReference type="SAM" id="MobiDB-lite"/>
    </source>
</evidence>
<dbReference type="Gene3D" id="3.30.40.10">
    <property type="entry name" value="Zinc/RING finger domain, C3HC4 (zinc finger)"/>
    <property type="match status" value="1"/>
</dbReference>
<keyword evidence="3" id="KW-0547">Nucleotide-binding</keyword>
<keyword evidence="7" id="KW-0862">Zinc</keyword>
<dbReference type="InterPro" id="IPR013083">
    <property type="entry name" value="Znf_RING/FYVE/PHD"/>
</dbReference>
<keyword evidence="8" id="KW-0067">ATP-binding</keyword>
<evidence type="ECO:0000256" key="9">
    <source>
        <dbReference type="PROSITE-ProRule" id="PRU00175"/>
    </source>
</evidence>
<evidence type="ECO:0000256" key="6">
    <source>
        <dbReference type="ARBA" id="ARBA00022806"/>
    </source>
</evidence>
<dbReference type="GO" id="GO:0016787">
    <property type="term" value="F:hydrolase activity"/>
    <property type="evidence" value="ECO:0007669"/>
    <property type="project" value="UniProtKB-KW"/>
</dbReference>
<dbReference type="InterPro" id="IPR017907">
    <property type="entry name" value="Znf_RING_CS"/>
</dbReference>
<dbReference type="InterPro" id="IPR000330">
    <property type="entry name" value="SNF2_N"/>
</dbReference>
<evidence type="ECO:0000256" key="2">
    <source>
        <dbReference type="ARBA" id="ARBA00022723"/>
    </source>
</evidence>
<dbReference type="Pfam" id="PF00097">
    <property type="entry name" value="zf-C3HC4"/>
    <property type="match status" value="1"/>
</dbReference>
<keyword evidence="16" id="KW-1185">Reference proteome</keyword>
<dbReference type="GO" id="GO:0005634">
    <property type="term" value="C:nucleus"/>
    <property type="evidence" value="ECO:0007669"/>
    <property type="project" value="TreeGrafter"/>
</dbReference>
<dbReference type="InterPro" id="IPR001650">
    <property type="entry name" value="Helicase_C-like"/>
</dbReference>
<dbReference type="GO" id="GO:0008094">
    <property type="term" value="F:ATP-dependent activity, acting on DNA"/>
    <property type="evidence" value="ECO:0007669"/>
    <property type="project" value="TreeGrafter"/>
</dbReference>
<feature type="region of interest" description="Disordered" evidence="11">
    <location>
        <begin position="438"/>
        <end position="461"/>
    </location>
</feature>
<dbReference type="PROSITE" id="PS00518">
    <property type="entry name" value="ZF_RING_1"/>
    <property type="match status" value="1"/>
</dbReference>
<dbReference type="InterPro" id="IPR038718">
    <property type="entry name" value="SNF2-like_sf"/>
</dbReference>
<protein>
    <submittedName>
        <fullName evidence="15">P-loop containing nucleoside triphosphate hydrolase protein</fullName>
    </submittedName>
</protein>
<dbReference type="PROSITE" id="PS51194">
    <property type="entry name" value="HELICASE_CTER"/>
    <property type="match status" value="1"/>
</dbReference>
<organism evidence="15 16">
    <name type="scientific">Ascobolus immersus RN42</name>
    <dbReference type="NCBI Taxonomy" id="1160509"/>
    <lineage>
        <taxon>Eukaryota</taxon>
        <taxon>Fungi</taxon>
        <taxon>Dikarya</taxon>
        <taxon>Ascomycota</taxon>
        <taxon>Pezizomycotina</taxon>
        <taxon>Pezizomycetes</taxon>
        <taxon>Pezizales</taxon>
        <taxon>Ascobolaceae</taxon>
        <taxon>Ascobolus</taxon>
    </lineage>
</organism>
<dbReference type="AlphaFoldDB" id="A0A3N4HXM5"/>
<dbReference type="PANTHER" id="PTHR45626">
    <property type="entry name" value="TRANSCRIPTION TERMINATION FACTOR 2-RELATED"/>
    <property type="match status" value="1"/>
</dbReference>
<keyword evidence="10" id="KW-0175">Coiled coil</keyword>
<evidence type="ECO:0000256" key="4">
    <source>
        <dbReference type="ARBA" id="ARBA00022771"/>
    </source>
</evidence>
<evidence type="ECO:0000313" key="15">
    <source>
        <dbReference type="EMBL" id="RPA77917.1"/>
    </source>
</evidence>
<dbReference type="SUPFAM" id="SSF52540">
    <property type="entry name" value="P-loop containing nucleoside triphosphate hydrolases"/>
    <property type="match status" value="2"/>
</dbReference>
<dbReference type="InterPro" id="IPR018957">
    <property type="entry name" value="Znf_C3HC4_RING-type"/>
</dbReference>
<dbReference type="SUPFAM" id="SSF57850">
    <property type="entry name" value="RING/U-box"/>
    <property type="match status" value="1"/>
</dbReference>